<gene>
    <name evidence="1" type="ORF">KIPB_009037</name>
</gene>
<keyword evidence="2" id="KW-1185">Reference proteome</keyword>
<comment type="caution">
    <text evidence="1">The sequence shown here is derived from an EMBL/GenBank/DDBJ whole genome shotgun (WGS) entry which is preliminary data.</text>
</comment>
<sequence length="73" mass="8170">MFAGVYAIRAGKKRLSRDYTPIFSEPRYLKATIKGKLKILTEAGIFDTHRCGSRHPLPLVLSDTPLASQIHCI</sequence>
<protein>
    <submittedName>
        <fullName evidence="1">Uncharacterized protein</fullName>
    </submittedName>
</protein>
<evidence type="ECO:0000313" key="2">
    <source>
        <dbReference type="Proteomes" id="UP000265618"/>
    </source>
</evidence>
<dbReference type="Proteomes" id="UP000265618">
    <property type="component" value="Unassembled WGS sequence"/>
</dbReference>
<reference evidence="1 2" key="1">
    <citation type="journal article" date="2018" name="PLoS ONE">
        <title>The draft genome of Kipferlia bialata reveals reductive genome evolution in fornicate parasites.</title>
        <authorList>
            <person name="Tanifuji G."/>
            <person name="Takabayashi S."/>
            <person name="Kume K."/>
            <person name="Takagi M."/>
            <person name="Nakayama T."/>
            <person name="Kamikawa R."/>
            <person name="Inagaki Y."/>
            <person name="Hashimoto T."/>
        </authorList>
    </citation>
    <scope>NUCLEOTIDE SEQUENCE [LARGE SCALE GENOMIC DNA]</scope>
    <source>
        <strain evidence="1">NY0173</strain>
    </source>
</reference>
<organism evidence="1 2">
    <name type="scientific">Kipferlia bialata</name>
    <dbReference type="NCBI Taxonomy" id="797122"/>
    <lineage>
        <taxon>Eukaryota</taxon>
        <taxon>Metamonada</taxon>
        <taxon>Carpediemonas-like organisms</taxon>
        <taxon>Kipferlia</taxon>
    </lineage>
</organism>
<dbReference type="AlphaFoldDB" id="A0A9K3D3R7"/>
<evidence type="ECO:0000313" key="1">
    <source>
        <dbReference type="EMBL" id="GIQ87070.1"/>
    </source>
</evidence>
<name>A0A9K3D3R7_9EUKA</name>
<dbReference type="EMBL" id="BDIP01002952">
    <property type="protein sequence ID" value="GIQ87070.1"/>
    <property type="molecule type" value="Genomic_DNA"/>
</dbReference>
<accession>A0A9K3D3R7</accession>
<proteinExistence type="predicted"/>